<dbReference type="GeneID" id="94827668"/>
<keyword evidence="3" id="KW-1185">Reference proteome</keyword>
<evidence type="ECO:0000313" key="2">
    <source>
        <dbReference type="EMBL" id="OHT04775.1"/>
    </source>
</evidence>
<dbReference type="AlphaFoldDB" id="A0A1J4K030"/>
<feature type="compositionally biased region" description="Low complexity" evidence="1">
    <location>
        <begin position="270"/>
        <end position="294"/>
    </location>
</feature>
<evidence type="ECO:0000313" key="3">
    <source>
        <dbReference type="Proteomes" id="UP000179807"/>
    </source>
</evidence>
<protein>
    <submittedName>
        <fullName evidence="2">Uncharacterized protein</fullName>
    </submittedName>
</protein>
<evidence type="ECO:0000256" key="1">
    <source>
        <dbReference type="SAM" id="MobiDB-lite"/>
    </source>
</evidence>
<sequence>MSEKEENSQIKAEGKKIRNKKVVIQTTQEIKKVKSHKNSNDSNKHHHSHSSKQQIENPQKKESKHAHSHQSGNTHIEKHIIQTENKFSENSKKLTKAKSDLKKWSSFGDKMIDMLLTCLPESAIPTAPQKNKMVAIETLCKAVCQLVQHPTENPKYRELEKKYNKCKYQVKNMRRQCRDLHVEVQKNQQLLREHMMSIREREETEVEKKLQHLESIITEQYKQQAQFGLFEKLDHYDQIGAFNQNTSKINTLKTSSASKSKINRNATPINSSVNSMNNSKLNSSNKKVVSTKVVRTSKHIVSEKPTKKKPTIIIEEEEETDDSSSEYDGEEINESEIEESTNEISEEDEVEATTDGEEEENVLISSDESVGDNGDGNETEEEEEIVPTKQTSHMKSNHSKRKSEKKSVK</sequence>
<reference evidence="2" key="1">
    <citation type="submission" date="2016-10" db="EMBL/GenBank/DDBJ databases">
        <authorList>
            <person name="Benchimol M."/>
            <person name="Almeida L.G."/>
            <person name="Vasconcelos A.T."/>
            <person name="Perreira-Neves A."/>
            <person name="Rosa I.A."/>
            <person name="Tasca T."/>
            <person name="Bogo M.R."/>
            <person name="de Souza W."/>
        </authorList>
    </citation>
    <scope>NUCLEOTIDE SEQUENCE [LARGE SCALE GENOMIC DNA]</scope>
    <source>
        <strain evidence="2">K</strain>
    </source>
</reference>
<dbReference type="VEuPathDB" id="TrichDB:TRFO_06221"/>
<feature type="compositionally biased region" description="Basic residues" evidence="1">
    <location>
        <begin position="395"/>
        <end position="409"/>
    </location>
</feature>
<dbReference type="RefSeq" id="XP_068357911.1">
    <property type="nucleotide sequence ID" value="XM_068492964.1"/>
</dbReference>
<dbReference type="EMBL" id="MLAK01000782">
    <property type="protein sequence ID" value="OHT04775.1"/>
    <property type="molecule type" value="Genomic_DNA"/>
</dbReference>
<feature type="compositionally biased region" description="Basic and acidic residues" evidence="1">
    <location>
        <begin position="1"/>
        <end position="16"/>
    </location>
</feature>
<feature type="compositionally biased region" description="Acidic residues" evidence="1">
    <location>
        <begin position="375"/>
        <end position="385"/>
    </location>
</feature>
<comment type="caution">
    <text evidence="2">The sequence shown here is derived from an EMBL/GenBank/DDBJ whole genome shotgun (WGS) entry which is preliminary data.</text>
</comment>
<accession>A0A1J4K030</accession>
<organism evidence="2 3">
    <name type="scientific">Tritrichomonas foetus</name>
    <dbReference type="NCBI Taxonomy" id="1144522"/>
    <lineage>
        <taxon>Eukaryota</taxon>
        <taxon>Metamonada</taxon>
        <taxon>Parabasalia</taxon>
        <taxon>Tritrichomonadida</taxon>
        <taxon>Tritrichomonadidae</taxon>
        <taxon>Tritrichomonas</taxon>
    </lineage>
</organism>
<name>A0A1J4K030_9EUKA</name>
<dbReference type="Proteomes" id="UP000179807">
    <property type="component" value="Unassembled WGS sequence"/>
</dbReference>
<feature type="region of interest" description="Disordered" evidence="1">
    <location>
        <begin position="264"/>
        <end position="409"/>
    </location>
</feature>
<feature type="region of interest" description="Disordered" evidence="1">
    <location>
        <begin position="1"/>
        <end position="76"/>
    </location>
</feature>
<gene>
    <name evidence="2" type="ORF">TRFO_06221</name>
</gene>
<proteinExistence type="predicted"/>
<feature type="compositionally biased region" description="Acidic residues" evidence="1">
    <location>
        <begin position="314"/>
        <end position="361"/>
    </location>
</feature>